<dbReference type="NCBIfam" id="TIGR02158">
    <property type="entry name" value="PA_CoA_Oxy3"/>
    <property type="match status" value="1"/>
</dbReference>
<dbReference type="Gene3D" id="1.20.1260.10">
    <property type="match status" value="1"/>
</dbReference>
<evidence type="ECO:0000313" key="4">
    <source>
        <dbReference type="Proteomes" id="UP000315577"/>
    </source>
</evidence>
<dbReference type="InterPro" id="IPR012347">
    <property type="entry name" value="Ferritin-like"/>
</dbReference>
<accession>A0A4R3LEZ7</accession>
<dbReference type="InterPro" id="IPR007814">
    <property type="entry name" value="PaaA_PaaC"/>
</dbReference>
<dbReference type="InterPro" id="IPR052703">
    <property type="entry name" value="Aromatic_CoA_ox/epox"/>
</dbReference>
<dbReference type="AlphaFoldDB" id="A0A4R3LEZ7"/>
<dbReference type="EMBL" id="VJNC01000005">
    <property type="protein sequence ID" value="TSE22537.1"/>
    <property type="molecule type" value="Genomic_DNA"/>
</dbReference>
<dbReference type="PIRSF" id="PIRSF037834">
    <property type="entry name" value="PA_CoA_Oase3"/>
    <property type="match status" value="1"/>
</dbReference>
<dbReference type="Pfam" id="PF05138">
    <property type="entry name" value="PaaA_PaaC"/>
    <property type="match status" value="1"/>
</dbReference>
<proteinExistence type="predicted"/>
<dbReference type="GO" id="GO:0005829">
    <property type="term" value="C:cytosol"/>
    <property type="evidence" value="ECO:0007669"/>
    <property type="project" value="TreeGrafter"/>
</dbReference>
<dbReference type="Proteomes" id="UP000295536">
    <property type="component" value="Unassembled WGS sequence"/>
</dbReference>
<protein>
    <submittedName>
        <fullName evidence="2">1,2-phenylacetyl-CoA epoxidase, subunit C</fullName>
    </submittedName>
    <submittedName>
        <fullName evidence="1">Ring-1,2-phenylacetyl-CoA epoxidase subunit PaaC</fullName>
    </submittedName>
</protein>
<evidence type="ECO:0000313" key="3">
    <source>
        <dbReference type="Proteomes" id="UP000295536"/>
    </source>
</evidence>
<dbReference type="RefSeq" id="WP_132962321.1">
    <property type="nucleotide sequence ID" value="NZ_DAIPFN010000030.1"/>
</dbReference>
<dbReference type="InterPro" id="IPR011882">
    <property type="entry name" value="PaaC"/>
</dbReference>
<dbReference type="SUPFAM" id="SSF47240">
    <property type="entry name" value="Ferritin-like"/>
    <property type="match status" value="1"/>
</dbReference>
<evidence type="ECO:0000313" key="2">
    <source>
        <dbReference type="EMBL" id="TSE22537.1"/>
    </source>
</evidence>
<dbReference type="GO" id="GO:0010124">
    <property type="term" value="P:phenylacetate catabolic process"/>
    <property type="evidence" value="ECO:0007669"/>
    <property type="project" value="InterPro"/>
</dbReference>
<reference evidence="2 4" key="2">
    <citation type="submission" date="2019-07" db="EMBL/GenBank/DDBJ databases">
        <title>Tepidimonas ignava SPS-1037 draft genome.</title>
        <authorList>
            <person name="Da Costa M.S."/>
            <person name="Froufe H.J.C."/>
            <person name="Egas C."/>
            <person name="Albuquerque L."/>
        </authorList>
    </citation>
    <scope>NUCLEOTIDE SEQUENCE [LARGE SCALE GENOMIC DNA]</scope>
    <source>
        <strain evidence="2 4">SPS-1037</strain>
    </source>
</reference>
<name>A0A4R3LEZ7_9BURK</name>
<dbReference type="Proteomes" id="UP000315577">
    <property type="component" value="Unassembled WGS sequence"/>
</dbReference>
<sequence length="267" mass="29380">MDALAVDTSVLTEYLLHLGDNALVLAQRNCQWCGVGPVLEEDLALANQSLDLIGQARLLYQEVARLQGGDATEDTYAYWRDAHQFRNYVLLELPASLPRVGYAQGDMDWGVTLARNFLYSALMVPLWEALQASAHAPLAAIAAKSLKEARYHLRHASEWVVRLGDGTDESHARMQAAFDHLMPYTQEFWTSSDFERAAVQAGVGVDVAALRAPWQATVEATLAEATLRVPSDQGHVPQGKLGVHSEHLSYLLGELQVVARAHPGAQW</sequence>
<comment type="caution">
    <text evidence="1">The sequence shown here is derived from an EMBL/GenBank/DDBJ whole genome shotgun (WGS) entry which is preliminary data.</text>
</comment>
<dbReference type="OrthoDB" id="9789947at2"/>
<keyword evidence="4" id="KW-1185">Reference proteome</keyword>
<dbReference type="PANTHER" id="PTHR30458">
    <property type="entry name" value="PHENYLACETIC ACID DEGRADATION PROTEIN PAA"/>
    <property type="match status" value="1"/>
</dbReference>
<dbReference type="EMBL" id="SMAH01000006">
    <property type="protein sequence ID" value="TCS98030.1"/>
    <property type="molecule type" value="Genomic_DNA"/>
</dbReference>
<evidence type="ECO:0000313" key="1">
    <source>
        <dbReference type="EMBL" id="TCS98030.1"/>
    </source>
</evidence>
<dbReference type="PANTHER" id="PTHR30458:SF0">
    <property type="entry name" value="1,2-PHENYLACETYL-COA EPOXIDASE, SUBUNIT C"/>
    <property type="match status" value="1"/>
</dbReference>
<reference evidence="1 3" key="1">
    <citation type="submission" date="2019-03" db="EMBL/GenBank/DDBJ databases">
        <title>Genomic Encyclopedia of Type Strains, Phase IV (KMG-IV): sequencing the most valuable type-strain genomes for metagenomic binning, comparative biology and taxonomic classification.</title>
        <authorList>
            <person name="Goeker M."/>
        </authorList>
    </citation>
    <scope>NUCLEOTIDE SEQUENCE [LARGE SCALE GENOMIC DNA]</scope>
    <source>
        <strain evidence="1 3">DSM 12034</strain>
    </source>
</reference>
<dbReference type="InterPro" id="IPR009078">
    <property type="entry name" value="Ferritin-like_SF"/>
</dbReference>
<organism evidence="1 3">
    <name type="scientific">Tepidimonas ignava</name>
    <dbReference type="NCBI Taxonomy" id="114249"/>
    <lineage>
        <taxon>Bacteria</taxon>
        <taxon>Pseudomonadati</taxon>
        <taxon>Pseudomonadota</taxon>
        <taxon>Betaproteobacteria</taxon>
        <taxon>Burkholderiales</taxon>
        <taxon>Tepidimonas</taxon>
    </lineage>
</organism>
<gene>
    <name evidence="2" type="primary">paaC</name>
    <name evidence="1" type="ORF">EDC36_10619</name>
    <name evidence="2" type="ORF">Tigna_00973</name>
</gene>